<feature type="domain" description="Alpha/beta hydrolase fold-3" evidence="4">
    <location>
        <begin position="79"/>
        <end position="286"/>
    </location>
</feature>
<dbReference type="InterPro" id="IPR013094">
    <property type="entry name" value="AB_hydrolase_3"/>
</dbReference>
<gene>
    <name evidence="5" type="ORF">MYAM1_002427</name>
</gene>
<comment type="catalytic activity">
    <reaction evidence="3">
        <text>a monoacylglycerol + H2O = glycerol + a fatty acid + H(+)</text>
        <dbReference type="Rhea" id="RHEA:15245"/>
        <dbReference type="ChEBI" id="CHEBI:15377"/>
        <dbReference type="ChEBI" id="CHEBI:15378"/>
        <dbReference type="ChEBI" id="CHEBI:17408"/>
        <dbReference type="ChEBI" id="CHEBI:17754"/>
        <dbReference type="ChEBI" id="CHEBI:28868"/>
    </reaction>
</comment>
<dbReference type="EMBL" id="CP119945">
    <property type="protein sequence ID" value="WFC99682.1"/>
    <property type="molecule type" value="Genomic_DNA"/>
</dbReference>
<dbReference type="Proteomes" id="UP001219567">
    <property type="component" value="Chromosome 3"/>
</dbReference>
<reference evidence="5 6" key="1">
    <citation type="submission" date="2023-03" db="EMBL/GenBank/DDBJ databases">
        <title>Mating type loci evolution in Malassezia.</title>
        <authorList>
            <person name="Coelho M.A."/>
        </authorList>
    </citation>
    <scope>NUCLEOTIDE SEQUENCE [LARGE SCALE GENOMIC DNA]</scope>
    <source>
        <strain evidence="5 6">CBS 9725</strain>
    </source>
</reference>
<dbReference type="InterPro" id="IPR050300">
    <property type="entry name" value="GDXG_lipolytic_enzyme"/>
</dbReference>
<evidence type="ECO:0000313" key="5">
    <source>
        <dbReference type="EMBL" id="WFC99682.1"/>
    </source>
</evidence>
<dbReference type="Gene3D" id="3.40.50.1820">
    <property type="entry name" value="alpha/beta hydrolase"/>
    <property type="match status" value="1"/>
</dbReference>
<evidence type="ECO:0000256" key="2">
    <source>
        <dbReference type="ARBA" id="ARBA00047591"/>
    </source>
</evidence>
<comment type="catalytic activity">
    <reaction evidence="2">
        <text>a diacylglycerol + H2O = a monoacylglycerol + a fatty acid + H(+)</text>
        <dbReference type="Rhea" id="RHEA:32731"/>
        <dbReference type="ChEBI" id="CHEBI:15377"/>
        <dbReference type="ChEBI" id="CHEBI:15378"/>
        <dbReference type="ChEBI" id="CHEBI:17408"/>
        <dbReference type="ChEBI" id="CHEBI:18035"/>
        <dbReference type="ChEBI" id="CHEBI:28868"/>
    </reaction>
</comment>
<organism evidence="5 6">
    <name type="scientific">Malassezia yamatoensis</name>
    <dbReference type="NCBI Taxonomy" id="253288"/>
    <lineage>
        <taxon>Eukaryota</taxon>
        <taxon>Fungi</taxon>
        <taxon>Dikarya</taxon>
        <taxon>Basidiomycota</taxon>
        <taxon>Ustilaginomycotina</taxon>
        <taxon>Malasseziomycetes</taxon>
        <taxon>Malasseziales</taxon>
        <taxon>Malasseziaceae</taxon>
        <taxon>Malassezia</taxon>
    </lineage>
</organism>
<dbReference type="PANTHER" id="PTHR48081:SF3">
    <property type="entry name" value="ALPHA_BETA HYDROLASE FOLD-3 DOMAIN-CONTAINING PROTEIN"/>
    <property type="match status" value="1"/>
</dbReference>
<evidence type="ECO:0000259" key="4">
    <source>
        <dbReference type="Pfam" id="PF07859"/>
    </source>
</evidence>
<keyword evidence="1" id="KW-0378">Hydrolase</keyword>
<evidence type="ECO:0000313" key="6">
    <source>
        <dbReference type="Proteomes" id="UP001219567"/>
    </source>
</evidence>
<dbReference type="InterPro" id="IPR029058">
    <property type="entry name" value="AB_hydrolase_fold"/>
</dbReference>
<protein>
    <recommendedName>
        <fullName evidence="4">Alpha/beta hydrolase fold-3 domain-containing protein</fullName>
    </recommendedName>
</protein>
<evidence type="ECO:0000256" key="3">
    <source>
        <dbReference type="ARBA" id="ARBA00048461"/>
    </source>
</evidence>
<dbReference type="GO" id="GO:0016787">
    <property type="term" value="F:hydrolase activity"/>
    <property type="evidence" value="ECO:0007669"/>
    <property type="project" value="UniProtKB-KW"/>
</dbReference>
<dbReference type="PANTHER" id="PTHR48081">
    <property type="entry name" value="AB HYDROLASE SUPERFAMILY PROTEIN C4A8.06C"/>
    <property type="match status" value="1"/>
</dbReference>
<accession>A0AAJ5YXZ2</accession>
<name>A0AAJ5YXZ2_9BASI</name>
<keyword evidence="6" id="KW-1185">Reference proteome</keyword>
<sequence>MTITQFLVTIAVWYLSYLLRVFDYLKIQFTQSCRPSVSGIRVERIEIPSRDRGRTIPGIRYSPEGAQGRLPVHISWQASGWVLRRLGLDHYMLSTFAKRLNAVVIDAAYRKGPMHKYPSAQNDCEDAVAYVLANSSTYDTSRLTIGGSSAGGCMALATAASFGPSKIRGVFSLYPVTRVQPVSEMSKTKRQLNKKFYSGIVLRLWILDLFIRAYSTGKEAELAEPRFSPYNCDVSMLPNHILIACGDADVLYEDCQKMVEKIHTEGSPQQKSNTEFMSIPDESHEFNNFPTHPHSYEWRDKLYDAAIAKIRAAWAN</sequence>
<evidence type="ECO:0000256" key="1">
    <source>
        <dbReference type="ARBA" id="ARBA00022801"/>
    </source>
</evidence>
<proteinExistence type="predicted"/>
<dbReference type="AlphaFoldDB" id="A0AAJ5YXZ2"/>
<dbReference type="SUPFAM" id="SSF53474">
    <property type="entry name" value="alpha/beta-Hydrolases"/>
    <property type="match status" value="1"/>
</dbReference>
<dbReference type="Pfam" id="PF07859">
    <property type="entry name" value="Abhydrolase_3"/>
    <property type="match status" value="1"/>
</dbReference>